<comment type="cofactor">
    <cofactor evidence="2 7 8">
        <name>pyridoxal 5'-phosphate</name>
        <dbReference type="ChEBI" id="CHEBI:597326"/>
    </cofactor>
</comment>
<feature type="active site" description="Proton acceptor; specific for L-alanine" evidence="7">
    <location>
        <position position="276"/>
    </location>
</feature>
<dbReference type="GO" id="GO:0030632">
    <property type="term" value="P:D-alanine biosynthetic process"/>
    <property type="evidence" value="ECO:0007669"/>
    <property type="project" value="UniProtKB-UniRule"/>
</dbReference>
<keyword evidence="12" id="KW-1185">Reference proteome</keyword>
<dbReference type="PRINTS" id="PR00992">
    <property type="entry name" value="ALARACEMASE"/>
</dbReference>
<dbReference type="STRING" id="1280953.HOC_13579"/>
<sequence>MLTEPAVRLNEMADRIGSSVQVEAGVLSIDLSAVIANYRFVQMKAPAARIGAVVKADAYGLGARTIAPALAGAGCRDFFVAHLAEALELVSGLPESARLYVLNGLAPGMEGLCAQAGIFPVLNTLEQARHWQRQAAEIGQKLPAVLQLDTGMSRLGLGVNDLETLLRQPGFLDWVDLRVVMSHLACADMPDAPANADQAKRFAEMAIRVPGAQRSLANSAAAMGMSDHAGDLVRSGLVLYGIDPLPGPTKGLRPAIALSARVIQIRTVPAGVGVGYDHDYVTPSPRRLATLSVGYADGWPRALGGKGAVWLNGVSLPLVGRVSMDTCTADVTEISAESIEPGDMVELIGQHQSVSDLATLLDTAPHAVLTGLGKRFERRFTGQAQ</sequence>
<dbReference type="SMART" id="SM01005">
    <property type="entry name" value="Ala_racemase_C"/>
    <property type="match status" value="1"/>
</dbReference>
<dbReference type="InterPro" id="IPR029066">
    <property type="entry name" value="PLP-binding_barrel"/>
</dbReference>
<dbReference type="eggNOG" id="COG0787">
    <property type="taxonomic scope" value="Bacteria"/>
</dbReference>
<evidence type="ECO:0000256" key="4">
    <source>
        <dbReference type="ARBA" id="ARBA00013089"/>
    </source>
</evidence>
<feature type="binding site" evidence="7 9">
    <location>
        <position position="324"/>
    </location>
    <ligand>
        <name>substrate</name>
    </ligand>
</feature>
<dbReference type="EMBL" id="ARYL01000021">
    <property type="protein sequence ID" value="KDA01806.1"/>
    <property type="molecule type" value="Genomic_DNA"/>
</dbReference>
<evidence type="ECO:0000256" key="9">
    <source>
        <dbReference type="PIRSR" id="PIRSR600821-52"/>
    </source>
</evidence>
<evidence type="ECO:0000313" key="11">
    <source>
        <dbReference type="EMBL" id="KDA01806.1"/>
    </source>
</evidence>
<organism evidence="11 12">
    <name type="scientific">Hyphomonas oceanitis SCH89</name>
    <dbReference type="NCBI Taxonomy" id="1280953"/>
    <lineage>
        <taxon>Bacteria</taxon>
        <taxon>Pseudomonadati</taxon>
        <taxon>Pseudomonadota</taxon>
        <taxon>Alphaproteobacteria</taxon>
        <taxon>Hyphomonadales</taxon>
        <taxon>Hyphomonadaceae</taxon>
        <taxon>Hyphomonas</taxon>
    </lineage>
</organism>
<protein>
    <recommendedName>
        <fullName evidence="4 7">Alanine racemase</fullName>
        <ecNumber evidence="4 7">5.1.1.1</ecNumber>
    </recommendedName>
</protein>
<evidence type="ECO:0000256" key="6">
    <source>
        <dbReference type="ARBA" id="ARBA00023235"/>
    </source>
</evidence>
<dbReference type="EC" id="5.1.1.1" evidence="4 7"/>
<dbReference type="Proteomes" id="UP000024942">
    <property type="component" value="Unassembled WGS sequence"/>
</dbReference>
<dbReference type="HAMAP" id="MF_01201">
    <property type="entry name" value="Ala_racemase"/>
    <property type="match status" value="1"/>
</dbReference>
<feature type="domain" description="Alanine racemase C-terminal" evidence="10">
    <location>
        <begin position="255"/>
        <end position="381"/>
    </location>
</feature>
<comment type="caution">
    <text evidence="11">The sequence shown here is derived from an EMBL/GenBank/DDBJ whole genome shotgun (WGS) entry which is preliminary data.</text>
</comment>
<dbReference type="GO" id="GO:0030170">
    <property type="term" value="F:pyridoxal phosphate binding"/>
    <property type="evidence" value="ECO:0007669"/>
    <property type="project" value="UniProtKB-UniRule"/>
</dbReference>
<dbReference type="UniPathway" id="UPA00042">
    <property type="reaction ID" value="UER00497"/>
</dbReference>
<dbReference type="AlphaFoldDB" id="A0A059G4S2"/>
<dbReference type="InterPro" id="IPR009006">
    <property type="entry name" value="Ala_racemase/Decarboxylase_C"/>
</dbReference>
<proteinExistence type="inferred from homology"/>
<dbReference type="CDD" id="cd00430">
    <property type="entry name" value="PLPDE_III_AR"/>
    <property type="match status" value="1"/>
</dbReference>
<evidence type="ECO:0000313" key="12">
    <source>
        <dbReference type="Proteomes" id="UP000024942"/>
    </source>
</evidence>
<dbReference type="PATRIC" id="fig|1280953.3.peg.2731"/>
<comment type="function">
    <text evidence="7">Catalyzes the interconversion of L-alanine and D-alanine. May also act on other amino acids.</text>
</comment>
<dbReference type="PROSITE" id="PS00395">
    <property type="entry name" value="ALANINE_RACEMASE"/>
    <property type="match status" value="1"/>
</dbReference>
<dbReference type="InterPro" id="IPR020622">
    <property type="entry name" value="Ala_racemase_pyridoxalP-BS"/>
</dbReference>
<dbReference type="Pfam" id="PF00842">
    <property type="entry name" value="Ala_racemase_C"/>
    <property type="match status" value="1"/>
</dbReference>
<keyword evidence="6 7" id="KW-0413">Isomerase</keyword>
<dbReference type="Gene3D" id="2.40.37.10">
    <property type="entry name" value="Lyase, Ornithine Decarboxylase, Chain A, domain 1"/>
    <property type="match status" value="1"/>
</dbReference>
<dbReference type="InterPro" id="IPR000821">
    <property type="entry name" value="Ala_racemase"/>
</dbReference>
<feature type="active site" description="Proton acceptor; specific for D-alanine" evidence="7">
    <location>
        <position position="55"/>
    </location>
</feature>
<comment type="pathway">
    <text evidence="7">Amino-acid biosynthesis; D-alanine biosynthesis; D-alanine from L-alanine: step 1/1.</text>
</comment>
<accession>A0A059G4S2</accession>
<dbReference type="NCBIfam" id="TIGR00492">
    <property type="entry name" value="alr"/>
    <property type="match status" value="1"/>
</dbReference>
<evidence type="ECO:0000256" key="2">
    <source>
        <dbReference type="ARBA" id="ARBA00001933"/>
    </source>
</evidence>
<comment type="catalytic activity">
    <reaction evidence="1 7">
        <text>L-alanine = D-alanine</text>
        <dbReference type="Rhea" id="RHEA:20249"/>
        <dbReference type="ChEBI" id="CHEBI:57416"/>
        <dbReference type="ChEBI" id="CHEBI:57972"/>
        <dbReference type="EC" id="5.1.1.1"/>
    </reaction>
</comment>
<dbReference type="Gene3D" id="3.20.20.10">
    <property type="entry name" value="Alanine racemase"/>
    <property type="match status" value="1"/>
</dbReference>
<evidence type="ECO:0000256" key="8">
    <source>
        <dbReference type="PIRSR" id="PIRSR600821-50"/>
    </source>
</evidence>
<evidence type="ECO:0000256" key="7">
    <source>
        <dbReference type="HAMAP-Rule" id="MF_01201"/>
    </source>
</evidence>
<dbReference type="RefSeq" id="WP_084146328.1">
    <property type="nucleotide sequence ID" value="NZ_ARYL01000021.1"/>
</dbReference>
<feature type="binding site" evidence="7 9">
    <location>
        <position position="154"/>
    </location>
    <ligand>
        <name>substrate</name>
    </ligand>
</feature>
<dbReference type="Pfam" id="PF01168">
    <property type="entry name" value="Ala_racemase_N"/>
    <property type="match status" value="1"/>
</dbReference>
<gene>
    <name evidence="11" type="ORF">HOC_13579</name>
</gene>
<comment type="similarity">
    <text evidence="3 7">Belongs to the alanine racemase family.</text>
</comment>
<feature type="modified residue" description="N6-(pyridoxal phosphate)lysine" evidence="7 8">
    <location>
        <position position="55"/>
    </location>
</feature>
<evidence type="ECO:0000256" key="5">
    <source>
        <dbReference type="ARBA" id="ARBA00022898"/>
    </source>
</evidence>
<name>A0A059G4S2_9PROT</name>
<dbReference type="PANTHER" id="PTHR30511:SF0">
    <property type="entry name" value="ALANINE RACEMASE, CATABOLIC-RELATED"/>
    <property type="match status" value="1"/>
</dbReference>
<dbReference type="SUPFAM" id="SSF50621">
    <property type="entry name" value="Alanine racemase C-terminal domain-like"/>
    <property type="match status" value="1"/>
</dbReference>
<dbReference type="InterPro" id="IPR001608">
    <property type="entry name" value="Ala_racemase_N"/>
</dbReference>
<evidence type="ECO:0000259" key="10">
    <source>
        <dbReference type="SMART" id="SM01005"/>
    </source>
</evidence>
<dbReference type="PANTHER" id="PTHR30511">
    <property type="entry name" value="ALANINE RACEMASE"/>
    <property type="match status" value="1"/>
</dbReference>
<dbReference type="GO" id="GO:0008784">
    <property type="term" value="F:alanine racemase activity"/>
    <property type="evidence" value="ECO:0007669"/>
    <property type="project" value="UniProtKB-UniRule"/>
</dbReference>
<dbReference type="InterPro" id="IPR011079">
    <property type="entry name" value="Ala_racemase_C"/>
</dbReference>
<evidence type="ECO:0000256" key="1">
    <source>
        <dbReference type="ARBA" id="ARBA00000316"/>
    </source>
</evidence>
<dbReference type="GO" id="GO:0005829">
    <property type="term" value="C:cytosol"/>
    <property type="evidence" value="ECO:0007669"/>
    <property type="project" value="TreeGrafter"/>
</dbReference>
<keyword evidence="5 7" id="KW-0663">Pyridoxal phosphate</keyword>
<evidence type="ECO:0000256" key="3">
    <source>
        <dbReference type="ARBA" id="ARBA00007880"/>
    </source>
</evidence>
<dbReference type="OrthoDB" id="9813814at2"/>
<dbReference type="SUPFAM" id="SSF51419">
    <property type="entry name" value="PLP-binding barrel"/>
    <property type="match status" value="1"/>
</dbReference>
<reference evidence="11 12" key="1">
    <citation type="journal article" date="2014" name="Antonie Van Leeuwenhoek">
        <title>Hyphomonas beringensis sp. nov. and Hyphomonas chukchiensis sp. nov., isolated from surface seawater of the Bering Sea and Chukchi Sea.</title>
        <authorList>
            <person name="Li C."/>
            <person name="Lai Q."/>
            <person name="Li G."/>
            <person name="Dong C."/>
            <person name="Wang J."/>
            <person name="Liao Y."/>
            <person name="Shao Z."/>
        </authorList>
    </citation>
    <scope>NUCLEOTIDE SEQUENCE [LARGE SCALE GENOMIC DNA]</scope>
    <source>
        <strain evidence="11 12">SCH89</strain>
    </source>
</reference>